<evidence type="ECO:0000313" key="3">
    <source>
        <dbReference type="EMBL" id="MDR6212490.1"/>
    </source>
</evidence>
<feature type="compositionally biased region" description="Low complexity" evidence="1">
    <location>
        <begin position="33"/>
        <end position="44"/>
    </location>
</feature>
<accession>A0ABU1I5J0</accession>
<dbReference type="RefSeq" id="WP_309825441.1">
    <property type="nucleotide sequence ID" value="NZ_JAVIZX010000001.1"/>
</dbReference>
<gene>
    <name evidence="3" type="ORF">QE399_000179</name>
</gene>
<dbReference type="InterPro" id="IPR044624">
    <property type="entry name" value="Mbb1-like"/>
</dbReference>
<protein>
    <submittedName>
        <fullName evidence="3">Tetratricopeptide (TPR) repeat protein</fullName>
    </submittedName>
</protein>
<keyword evidence="4" id="KW-1185">Reference proteome</keyword>
<dbReference type="Proteomes" id="UP001267710">
    <property type="component" value="Unassembled WGS sequence"/>
</dbReference>
<sequence>MDYYGSMVQSHRFKAIALACMLALSAGAVQAQSQPPEPIQAAPAETDDDPSSSDARAALDAELFYEILLGEMTSSTGDPGTGYALMLEAARRSRDGQLYRRATDIALQSRSAEYALIAAKAWKEALPQSREANRYVLQILIALNRIGETPELLQRELAQSTVRARIATIQALPPLYGRASDKKLAAAVVEQALANELTHPAVGPTAWTTIGRMRLVADDKPGALEAVKQAQALEAGNDGAALLSMLLVEQGVSQAEPLLARYLAGSPLPEIRMAYARTLIETQRLNDAQAQVDAVTREKPDLPEAWLVQASLHLQAQRLVEAQASLQQFQSLVEPLPAGDPRRSALSQAYLMQAQIAEKQGNFAQAETWLSRIDNTADLFSAQTRRASLLARQGKLAEAQTLIRGLPAATPEDERTKLLAEVQLLRDAQKHQEAFDLQSRVVALKPQDNDLVYDQAMLAEKAGKLDVMEKLLREIIARQPDYHHAYNALGYSLAERGVRLPEARQLITKALELAPGDPFITDSLAWVEFRLGNAAEAARLLEEAFKKQPDAEIAAHWGEVLWTLGQRERANAVWRDGLKINRDNGTLKDTLKRLGANP</sequence>
<dbReference type="EMBL" id="JAVIZX010000001">
    <property type="protein sequence ID" value="MDR6212490.1"/>
    <property type="molecule type" value="Genomic_DNA"/>
</dbReference>
<feature type="signal peptide" evidence="2">
    <location>
        <begin position="1"/>
        <end position="31"/>
    </location>
</feature>
<dbReference type="SUPFAM" id="SSF48452">
    <property type="entry name" value="TPR-like"/>
    <property type="match status" value="2"/>
</dbReference>
<dbReference type="InterPro" id="IPR011990">
    <property type="entry name" value="TPR-like_helical_dom_sf"/>
</dbReference>
<organism evidence="3 4">
    <name type="scientific">Paracidovorax wautersii</name>
    <dbReference type="NCBI Taxonomy" id="1177982"/>
    <lineage>
        <taxon>Bacteria</taxon>
        <taxon>Pseudomonadati</taxon>
        <taxon>Pseudomonadota</taxon>
        <taxon>Betaproteobacteria</taxon>
        <taxon>Burkholderiales</taxon>
        <taxon>Comamonadaceae</taxon>
        <taxon>Paracidovorax</taxon>
    </lineage>
</organism>
<dbReference type="PANTHER" id="PTHR44917">
    <property type="entry name" value="PROTEIN HIGH CHLOROPHYLL FLUORESCENT 107"/>
    <property type="match status" value="1"/>
</dbReference>
<comment type="caution">
    <text evidence="3">The sequence shown here is derived from an EMBL/GenBank/DDBJ whole genome shotgun (WGS) entry which is preliminary data.</text>
</comment>
<proteinExistence type="predicted"/>
<evidence type="ECO:0000256" key="2">
    <source>
        <dbReference type="SAM" id="SignalP"/>
    </source>
</evidence>
<dbReference type="Pfam" id="PF13432">
    <property type="entry name" value="TPR_16"/>
    <property type="match status" value="1"/>
</dbReference>
<reference evidence="3 4" key="1">
    <citation type="submission" date="2023-08" db="EMBL/GenBank/DDBJ databases">
        <title>Functional and genomic diversity of the sorghum phyllosphere microbiome.</title>
        <authorList>
            <person name="Shade A."/>
        </authorList>
    </citation>
    <scope>NUCLEOTIDE SEQUENCE [LARGE SCALE GENOMIC DNA]</scope>
    <source>
        <strain evidence="3 4">SORGH_AS_0335</strain>
    </source>
</reference>
<dbReference type="Pfam" id="PF14559">
    <property type="entry name" value="TPR_19"/>
    <property type="match status" value="1"/>
</dbReference>
<evidence type="ECO:0000313" key="4">
    <source>
        <dbReference type="Proteomes" id="UP001267710"/>
    </source>
</evidence>
<feature type="region of interest" description="Disordered" evidence="1">
    <location>
        <begin position="33"/>
        <end position="54"/>
    </location>
</feature>
<keyword evidence="2" id="KW-0732">Signal</keyword>
<dbReference type="PANTHER" id="PTHR44917:SF1">
    <property type="entry name" value="PROTEIN HIGH CHLOROPHYLL FLUORESCENT 107"/>
    <property type="match status" value="1"/>
</dbReference>
<evidence type="ECO:0000256" key="1">
    <source>
        <dbReference type="SAM" id="MobiDB-lite"/>
    </source>
</evidence>
<name>A0ABU1I5J0_9BURK</name>
<dbReference type="Gene3D" id="1.25.40.10">
    <property type="entry name" value="Tetratricopeptide repeat domain"/>
    <property type="match status" value="2"/>
</dbReference>
<feature type="chain" id="PRO_5046039029" evidence="2">
    <location>
        <begin position="32"/>
        <end position="598"/>
    </location>
</feature>